<feature type="compositionally biased region" description="Polar residues" evidence="1">
    <location>
        <begin position="214"/>
        <end position="244"/>
    </location>
</feature>
<feature type="compositionally biased region" description="Polar residues" evidence="1">
    <location>
        <begin position="14"/>
        <end position="65"/>
    </location>
</feature>
<feature type="region of interest" description="Disordered" evidence="1">
    <location>
        <begin position="204"/>
        <end position="256"/>
    </location>
</feature>
<accession>A0A6G1IS83</accession>
<evidence type="ECO:0000313" key="2">
    <source>
        <dbReference type="EMBL" id="KAF2681107.1"/>
    </source>
</evidence>
<dbReference type="OrthoDB" id="3801270at2759"/>
<proteinExistence type="predicted"/>
<reference evidence="2" key="1">
    <citation type="journal article" date="2020" name="Stud. Mycol.">
        <title>101 Dothideomycetes genomes: a test case for predicting lifestyles and emergence of pathogens.</title>
        <authorList>
            <person name="Haridas S."/>
            <person name="Albert R."/>
            <person name="Binder M."/>
            <person name="Bloem J."/>
            <person name="Labutti K."/>
            <person name="Salamov A."/>
            <person name="Andreopoulos B."/>
            <person name="Baker S."/>
            <person name="Barry K."/>
            <person name="Bills G."/>
            <person name="Bluhm B."/>
            <person name="Cannon C."/>
            <person name="Castanera R."/>
            <person name="Culley D."/>
            <person name="Daum C."/>
            <person name="Ezra D."/>
            <person name="Gonzalez J."/>
            <person name="Henrissat B."/>
            <person name="Kuo A."/>
            <person name="Liang C."/>
            <person name="Lipzen A."/>
            <person name="Lutzoni F."/>
            <person name="Magnuson J."/>
            <person name="Mondo S."/>
            <person name="Nolan M."/>
            <person name="Ohm R."/>
            <person name="Pangilinan J."/>
            <person name="Park H.-J."/>
            <person name="Ramirez L."/>
            <person name="Alfaro M."/>
            <person name="Sun H."/>
            <person name="Tritt A."/>
            <person name="Yoshinaga Y."/>
            <person name="Zwiers L.-H."/>
            <person name="Turgeon B."/>
            <person name="Goodwin S."/>
            <person name="Spatafora J."/>
            <person name="Crous P."/>
            <person name="Grigoriev I."/>
        </authorList>
    </citation>
    <scope>NUCLEOTIDE SEQUENCE</scope>
    <source>
        <strain evidence="2">CBS 122367</strain>
    </source>
</reference>
<evidence type="ECO:0000256" key="1">
    <source>
        <dbReference type="SAM" id="MobiDB-lite"/>
    </source>
</evidence>
<name>A0A6G1IS83_9PLEO</name>
<sequence>MSVGQSNSSSQSGTYGTPNSSQLPAQQGTNGGTSHVQNSRSAQNGTANTSDPPSASTAEFMQLSNDPEILALHDAIASGGQPNGGGETPSDQTGQNGIANTSDPPSASMAEFMLSGDPVFRVFDNTIADGQPNGGDETHPAGENANTVSPDQPTPINLNYYLPEMSVEERQHWQEMWTSGDVAASDFNYPSVYVPPSSDGPNADYNILMGLDPSDQTGQGTSPAAANGFEGSTPNGGLNPTGSHTIAPPPSVREVENDYNHLPSVYLSELLMGTPNEESIAALEPLRHYPEDEAGNATPGEGPTASSQTDQTNIRSGNARSLVDQTAVHMSGLQLETQTDDDSEGEASGTPGETGASSQANRATPRRNRRGVRRVGRLSRMTPEETEAFFREFSD</sequence>
<feature type="region of interest" description="Disordered" evidence="1">
    <location>
        <begin position="278"/>
        <end position="395"/>
    </location>
</feature>
<keyword evidence="3" id="KW-1185">Reference proteome</keyword>
<feature type="compositionally biased region" description="Low complexity" evidence="1">
    <location>
        <begin position="1"/>
        <end position="13"/>
    </location>
</feature>
<protein>
    <submittedName>
        <fullName evidence="2">Uncharacterized protein</fullName>
    </submittedName>
</protein>
<evidence type="ECO:0000313" key="3">
    <source>
        <dbReference type="Proteomes" id="UP000799291"/>
    </source>
</evidence>
<feature type="compositionally biased region" description="Polar residues" evidence="1">
    <location>
        <begin position="89"/>
        <end position="105"/>
    </location>
</feature>
<gene>
    <name evidence="2" type="ORF">K458DRAFT_392333</name>
</gene>
<organism evidence="2 3">
    <name type="scientific">Lentithecium fluviatile CBS 122367</name>
    <dbReference type="NCBI Taxonomy" id="1168545"/>
    <lineage>
        <taxon>Eukaryota</taxon>
        <taxon>Fungi</taxon>
        <taxon>Dikarya</taxon>
        <taxon>Ascomycota</taxon>
        <taxon>Pezizomycotina</taxon>
        <taxon>Dothideomycetes</taxon>
        <taxon>Pleosporomycetidae</taxon>
        <taxon>Pleosporales</taxon>
        <taxon>Massarineae</taxon>
        <taxon>Lentitheciaceae</taxon>
        <taxon>Lentithecium</taxon>
    </lineage>
</organism>
<feature type="compositionally biased region" description="Polar residues" evidence="1">
    <location>
        <begin position="304"/>
        <end position="319"/>
    </location>
</feature>
<feature type="compositionally biased region" description="Basic residues" evidence="1">
    <location>
        <begin position="364"/>
        <end position="377"/>
    </location>
</feature>
<dbReference type="Proteomes" id="UP000799291">
    <property type="component" value="Unassembled WGS sequence"/>
</dbReference>
<feature type="region of interest" description="Disordered" evidence="1">
    <location>
        <begin position="1"/>
        <end position="157"/>
    </location>
</feature>
<dbReference type="AlphaFoldDB" id="A0A6G1IS83"/>
<dbReference type="EMBL" id="MU005593">
    <property type="protein sequence ID" value="KAF2681107.1"/>
    <property type="molecule type" value="Genomic_DNA"/>
</dbReference>
<feature type="compositionally biased region" description="Polar residues" evidence="1">
    <location>
        <begin position="144"/>
        <end position="157"/>
    </location>
</feature>